<evidence type="ECO:0000256" key="1">
    <source>
        <dbReference type="ARBA" id="ARBA00004430"/>
    </source>
</evidence>
<dbReference type="PROSITE" id="PS50181">
    <property type="entry name" value="FBOX"/>
    <property type="match status" value="1"/>
</dbReference>
<dbReference type="EMBL" id="JADXDR010000139">
    <property type="protein sequence ID" value="KAI7837922.1"/>
    <property type="molecule type" value="Genomic_DNA"/>
</dbReference>
<gene>
    <name evidence="3" type="ORF">COHA_008229</name>
</gene>
<reference evidence="3" key="1">
    <citation type="submission" date="2020-11" db="EMBL/GenBank/DDBJ databases">
        <title>Chlorella ohadii genome sequencing and assembly.</title>
        <authorList>
            <person name="Murik O."/>
            <person name="Treves H."/>
            <person name="Kedem I."/>
            <person name="Shotland Y."/>
            <person name="Kaplan A."/>
        </authorList>
    </citation>
    <scope>NUCLEOTIDE SEQUENCE</scope>
    <source>
        <strain evidence="3">1</strain>
    </source>
</reference>
<proteinExistence type="predicted"/>
<protein>
    <recommendedName>
        <fullName evidence="2">F-box domain-containing protein</fullName>
    </recommendedName>
</protein>
<evidence type="ECO:0000313" key="4">
    <source>
        <dbReference type="Proteomes" id="UP001205105"/>
    </source>
</evidence>
<comment type="caution">
    <text evidence="3">The sequence shown here is derived from an EMBL/GenBank/DDBJ whole genome shotgun (WGS) entry which is preliminary data.</text>
</comment>
<dbReference type="AlphaFoldDB" id="A0AAD5H3D6"/>
<accession>A0AAD5H3D6</accession>
<dbReference type="InterPro" id="IPR036047">
    <property type="entry name" value="F-box-like_dom_sf"/>
</dbReference>
<feature type="domain" description="F-box" evidence="2">
    <location>
        <begin position="6"/>
        <end position="53"/>
    </location>
</feature>
<dbReference type="Pfam" id="PF00646">
    <property type="entry name" value="F-box"/>
    <property type="match status" value="1"/>
</dbReference>
<dbReference type="Gene3D" id="3.80.10.10">
    <property type="entry name" value="Ribonuclease Inhibitor"/>
    <property type="match status" value="1"/>
</dbReference>
<sequence>MAGPRSLNLLDLPEETLLACLALLPLHERLSAACFVCKRFRELCLAPELLRSMQLGAWGPTALPYGQSLQHFLEQHAQHALQLEECEPVLPSWLPALTQLRQLAISGDPAIDEEDDFEAEPPEVLGAARLQATHAPLQQLTSLVLKSADMASLPPALAQQPLHRLLLHTVFGPEAFPCPCPLLASLRWLALQWQVARNNLHVLAAASQLEHFCLAEIPVSRVPPREEALWQQFWEWAATHPPLRCLSLEANPEDKTALVLQLASLVELGRRRPELRIRSTVPPASDLGWCRSSESDTNFFYAWDELFAWDHAHA</sequence>
<evidence type="ECO:0000259" key="2">
    <source>
        <dbReference type="PROSITE" id="PS50181"/>
    </source>
</evidence>
<comment type="subcellular location">
    <subcellularLocation>
        <location evidence="1">Cytoplasm</location>
        <location evidence="1">Cytoskeleton</location>
        <location evidence="1">Cilium axoneme</location>
    </subcellularLocation>
</comment>
<dbReference type="InterPro" id="IPR001810">
    <property type="entry name" value="F-box_dom"/>
</dbReference>
<dbReference type="Proteomes" id="UP001205105">
    <property type="component" value="Unassembled WGS sequence"/>
</dbReference>
<dbReference type="SUPFAM" id="SSF81383">
    <property type="entry name" value="F-box domain"/>
    <property type="match status" value="1"/>
</dbReference>
<evidence type="ECO:0000313" key="3">
    <source>
        <dbReference type="EMBL" id="KAI7837922.1"/>
    </source>
</evidence>
<dbReference type="GO" id="GO:0005930">
    <property type="term" value="C:axoneme"/>
    <property type="evidence" value="ECO:0007669"/>
    <property type="project" value="UniProtKB-SubCell"/>
</dbReference>
<name>A0AAD5H3D6_9CHLO</name>
<keyword evidence="4" id="KW-1185">Reference proteome</keyword>
<organism evidence="3 4">
    <name type="scientific">Chlorella ohadii</name>
    <dbReference type="NCBI Taxonomy" id="2649997"/>
    <lineage>
        <taxon>Eukaryota</taxon>
        <taxon>Viridiplantae</taxon>
        <taxon>Chlorophyta</taxon>
        <taxon>core chlorophytes</taxon>
        <taxon>Trebouxiophyceae</taxon>
        <taxon>Chlorellales</taxon>
        <taxon>Chlorellaceae</taxon>
        <taxon>Chlorella clade</taxon>
        <taxon>Chlorella</taxon>
    </lineage>
</organism>
<dbReference type="InterPro" id="IPR032675">
    <property type="entry name" value="LRR_dom_sf"/>
</dbReference>